<accession>S5DSV7</accession>
<keyword evidence="1" id="KW-0472">Membrane</keyword>
<sequence>MESPNDSSESETYVVDVVVHDDDQSSSERVRFVKKKGTMNITANKLGESTEKLTGPNVGGHYEISQNLSAPVIKAAEFVNANMRSDELPEYAPITSRPHVWRIVQDGRVNKRKTACAIFMQKVRDNTWGSVWFLRIVTFIFAAIFALLIIFLHVPAHHVHVLFHYKSE</sequence>
<evidence type="ECO:0000256" key="1">
    <source>
        <dbReference type="SAM" id="Phobius"/>
    </source>
</evidence>
<protein>
    <submittedName>
        <fullName evidence="2">AsIV-cont00010-ORF1</fullName>
    </submittedName>
</protein>
<keyword evidence="1" id="KW-1133">Transmembrane helix</keyword>
<keyword evidence="1" id="KW-0812">Transmembrane</keyword>
<dbReference type="EMBL" id="KC752216">
    <property type="protein sequence ID" value="AGQ20120.1"/>
    <property type="molecule type" value="Genomic_DNA"/>
</dbReference>
<reference evidence="2" key="1">
    <citation type="journal article" date="2013" name="J. Gen. Virol.">
        <title>Ultrastructural and genomic characterization of a second banchine polydnavirus confirms the existence of shared features within this ichnovirus lineage.</title>
        <authorList>
            <person name="Djoumad A."/>
            <person name="Stoltz D."/>
            <person name="Beliveau C."/>
            <person name="Boyle B."/>
            <person name="Kuhn L."/>
            <person name="Cusson M."/>
        </authorList>
    </citation>
    <scope>NUCLEOTIDE SEQUENCE</scope>
</reference>
<organism evidence="2">
    <name type="scientific">Apophua simplicipes ichnovirus</name>
    <dbReference type="NCBI Taxonomy" id="1329648"/>
    <lineage>
        <taxon>Viruses</taxon>
        <taxon>Viruses incertae sedis</taxon>
        <taxon>Polydnaviriformidae</taxon>
        <taxon>Ichnoviriform</taxon>
    </lineage>
</organism>
<feature type="transmembrane region" description="Helical" evidence="1">
    <location>
        <begin position="132"/>
        <end position="154"/>
    </location>
</feature>
<evidence type="ECO:0000313" key="2">
    <source>
        <dbReference type="EMBL" id="AGQ20120.1"/>
    </source>
</evidence>
<proteinExistence type="predicted"/>
<name>S5DSV7_9VIRU</name>